<dbReference type="EC" id="2.6.1.9" evidence="4"/>
<sequence>MGTKYRKHIDAVYRLRGEIITRFGKLRLDKNERIDQLPKDVLESIKNKINSDLITAYPETEPFYAKLSKFHNAKPENFLVTTGADGGIRYCFDTFVKEGDEVVYLSPTFAMVDIYATLWNTQKKVINYSDAFSVNVEEIIGAINSKTALVIIANPNSPTGNSLPVAAIESIINKASEFHVPILIDEAYFGFSEVTAEPLLKKFNNLIIARTFSKAFGLAGLRIGYLFSNEVLISKMYKFRPMYEVTSVSLLFADYFLENVDLVFRYIKATKEGLDYLISVFENLKLPYIKTDTNFIHVNFGDKKEKALQVFEKNSLLIRGGLPFKGYENYLRLTIGPKVQMEILATSLEEIVRS</sequence>
<dbReference type="AlphaFoldDB" id="A0A4Z1A320"/>
<dbReference type="RefSeq" id="WP_135644513.1">
    <property type="nucleotide sequence ID" value="NZ_RQGH01000032.1"/>
</dbReference>
<evidence type="ECO:0000313" key="13">
    <source>
        <dbReference type="EMBL" id="TGL60411.1"/>
    </source>
</evidence>
<evidence type="ECO:0000256" key="9">
    <source>
        <dbReference type="ARBA" id="ARBA00023102"/>
    </source>
</evidence>
<keyword evidence="6" id="KW-0028">Amino-acid biosynthesis</keyword>
<evidence type="ECO:0000256" key="11">
    <source>
        <dbReference type="RuleBase" id="RU003693"/>
    </source>
</evidence>
<evidence type="ECO:0000256" key="1">
    <source>
        <dbReference type="ARBA" id="ARBA00001933"/>
    </source>
</evidence>
<dbReference type="Gene3D" id="3.40.640.10">
    <property type="entry name" value="Type I PLP-dependent aspartate aminotransferase-like (Major domain)"/>
    <property type="match status" value="1"/>
</dbReference>
<evidence type="ECO:0000256" key="10">
    <source>
        <dbReference type="ARBA" id="ARBA00047481"/>
    </source>
</evidence>
<comment type="cofactor">
    <cofactor evidence="1 11">
        <name>pyridoxal 5'-phosphate</name>
        <dbReference type="ChEBI" id="CHEBI:597326"/>
    </cofactor>
</comment>
<comment type="similarity">
    <text evidence="3">Belongs to the class-II pyridoxal-phosphate-dependent aminotransferase family. Histidinol-phosphate aminotransferase subfamily.</text>
</comment>
<dbReference type="Proteomes" id="UP000297567">
    <property type="component" value="Unassembled WGS sequence"/>
</dbReference>
<dbReference type="Gene3D" id="3.90.1150.10">
    <property type="entry name" value="Aspartate Aminotransferase, domain 1"/>
    <property type="match status" value="1"/>
</dbReference>
<keyword evidence="9" id="KW-0368">Histidine biosynthesis</keyword>
<evidence type="ECO:0000256" key="4">
    <source>
        <dbReference type="ARBA" id="ARBA00012748"/>
    </source>
</evidence>
<dbReference type="InterPro" id="IPR001917">
    <property type="entry name" value="Aminotrans_II_pyridoxalP_BS"/>
</dbReference>
<comment type="catalytic activity">
    <reaction evidence="10">
        <text>L-histidinol phosphate + 2-oxoglutarate = 3-(imidazol-4-yl)-2-oxopropyl phosphate + L-glutamate</text>
        <dbReference type="Rhea" id="RHEA:23744"/>
        <dbReference type="ChEBI" id="CHEBI:16810"/>
        <dbReference type="ChEBI" id="CHEBI:29985"/>
        <dbReference type="ChEBI" id="CHEBI:57766"/>
        <dbReference type="ChEBI" id="CHEBI:57980"/>
        <dbReference type="EC" id="2.6.1.9"/>
    </reaction>
</comment>
<dbReference type="GO" id="GO:0000105">
    <property type="term" value="P:L-histidine biosynthetic process"/>
    <property type="evidence" value="ECO:0007669"/>
    <property type="project" value="UniProtKB-KW"/>
</dbReference>
<dbReference type="CDD" id="cd00609">
    <property type="entry name" value="AAT_like"/>
    <property type="match status" value="1"/>
</dbReference>
<accession>A0A4Z1A320</accession>
<dbReference type="SUPFAM" id="SSF53383">
    <property type="entry name" value="PLP-dependent transferases"/>
    <property type="match status" value="1"/>
</dbReference>
<evidence type="ECO:0000256" key="8">
    <source>
        <dbReference type="ARBA" id="ARBA00022898"/>
    </source>
</evidence>
<dbReference type="InterPro" id="IPR015421">
    <property type="entry name" value="PyrdxlP-dep_Trfase_major"/>
</dbReference>
<evidence type="ECO:0000313" key="14">
    <source>
        <dbReference type="Proteomes" id="UP000297567"/>
    </source>
</evidence>
<proteinExistence type="inferred from homology"/>
<keyword evidence="5 13" id="KW-0032">Aminotransferase</keyword>
<organism evidence="13 14">
    <name type="scientific">Leptospira jelokensis</name>
    <dbReference type="NCBI Taxonomy" id="2484931"/>
    <lineage>
        <taxon>Bacteria</taxon>
        <taxon>Pseudomonadati</taxon>
        <taxon>Spirochaetota</taxon>
        <taxon>Spirochaetia</taxon>
        <taxon>Leptospirales</taxon>
        <taxon>Leptospiraceae</taxon>
        <taxon>Leptospira</taxon>
    </lineage>
</organism>
<protein>
    <recommendedName>
        <fullName evidence="4">histidinol-phosphate transaminase</fullName>
        <ecNumber evidence="4">2.6.1.9</ecNumber>
    </recommendedName>
</protein>
<dbReference type="Pfam" id="PF00155">
    <property type="entry name" value="Aminotran_1_2"/>
    <property type="match status" value="1"/>
</dbReference>
<comment type="pathway">
    <text evidence="2">Amino-acid biosynthesis; L-histidine biosynthesis; L-histidine from 5-phospho-alpha-D-ribose 1-diphosphate: step 7/9.</text>
</comment>
<evidence type="ECO:0000256" key="5">
    <source>
        <dbReference type="ARBA" id="ARBA00022576"/>
    </source>
</evidence>
<feature type="domain" description="Aminotransferase class I/classII large" evidence="12">
    <location>
        <begin position="26"/>
        <end position="347"/>
    </location>
</feature>
<keyword evidence="14" id="KW-1185">Reference proteome</keyword>
<gene>
    <name evidence="13" type="ORF">EHQ62_15500</name>
</gene>
<keyword evidence="7 13" id="KW-0808">Transferase</keyword>
<evidence type="ECO:0000259" key="12">
    <source>
        <dbReference type="Pfam" id="PF00155"/>
    </source>
</evidence>
<name>A0A4Z1A320_9LEPT</name>
<dbReference type="InterPro" id="IPR015422">
    <property type="entry name" value="PyrdxlP-dep_Trfase_small"/>
</dbReference>
<reference evidence="13" key="1">
    <citation type="journal article" date="2019" name="PLoS Negl. Trop. Dis.">
        <title>Revisiting the worldwide diversity of Leptospira species in the environment.</title>
        <authorList>
            <person name="Vincent A.T."/>
            <person name="Schiettekatte O."/>
            <person name="Bourhy P."/>
            <person name="Veyrier F.J."/>
            <person name="Picardeau M."/>
        </authorList>
    </citation>
    <scope>NUCLEOTIDE SEQUENCE [LARGE SCALE GENOMIC DNA]</scope>
    <source>
        <strain evidence="13">201702451</strain>
    </source>
</reference>
<comment type="caution">
    <text evidence="13">The sequence shown here is derived from an EMBL/GenBank/DDBJ whole genome shotgun (WGS) entry which is preliminary data.</text>
</comment>
<dbReference type="GO" id="GO:0030170">
    <property type="term" value="F:pyridoxal phosphate binding"/>
    <property type="evidence" value="ECO:0007669"/>
    <property type="project" value="InterPro"/>
</dbReference>
<evidence type="ECO:0000256" key="2">
    <source>
        <dbReference type="ARBA" id="ARBA00005011"/>
    </source>
</evidence>
<evidence type="ECO:0000256" key="3">
    <source>
        <dbReference type="ARBA" id="ARBA00007970"/>
    </source>
</evidence>
<dbReference type="PROSITE" id="PS00599">
    <property type="entry name" value="AA_TRANSFER_CLASS_2"/>
    <property type="match status" value="1"/>
</dbReference>
<evidence type="ECO:0000256" key="6">
    <source>
        <dbReference type="ARBA" id="ARBA00022605"/>
    </source>
</evidence>
<dbReference type="EMBL" id="RQGH01000032">
    <property type="protein sequence ID" value="TGL60411.1"/>
    <property type="molecule type" value="Genomic_DNA"/>
</dbReference>
<dbReference type="InterPro" id="IPR004839">
    <property type="entry name" value="Aminotransferase_I/II_large"/>
</dbReference>
<dbReference type="PANTHER" id="PTHR43643">
    <property type="entry name" value="HISTIDINOL-PHOSPHATE AMINOTRANSFERASE 2"/>
    <property type="match status" value="1"/>
</dbReference>
<dbReference type="InterPro" id="IPR015424">
    <property type="entry name" value="PyrdxlP-dep_Trfase"/>
</dbReference>
<dbReference type="PANTHER" id="PTHR43643:SF6">
    <property type="entry name" value="HISTIDINOL-PHOSPHATE AMINOTRANSFERASE"/>
    <property type="match status" value="1"/>
</dbReference>
<keyword evidence="8 11" id="KW-0663">Pyridoxal phosphate</keyword>
<dbReference type="GO" id="GO:0004400">
    <property type="term" value="F:histidinol-phosphate transaminase activity"/>
    <property type="evidence" value="ECO:0007669"/>
    <property type="project" value="UniProtKB-EC"/>
</dbReference>
<dbReference type="InterPro" id="IPR050106">
    <property type="entry name" value="HistidinolP_aminotransfase"/>
</dbReference>
<evidence type="ECO:0000256" key="7">
    <source>
        <dbReference type="ARBA" id="ARBA00022679"/>
    </source>
</evidence>